<sequence length="1094" mass="130640">MLEIYNDIFKQKIILDEKNIKIYENLLGKKINQHTKISELEWLPYVHSYANQNANIYFNKRQDMIEFIKNKKIVDNFMNKYRDRNILPLDLTSYIDFYKMYQENEPLEKRYKYIYLKNKEAYLHFPKLAASMQNMLSLNRILIPASNKIYTLNDTIKFGSFYVTNDIIEFITNNKNLENIDKGYIIYNLFFAAGNLSLLKKEEFAKNATTGLNTEELKLLLDIRKNNIQKYIRLLKGLDTNCEDQLLNFVNILGKIQNINDFLENYQYYFLEYDKLRRKLILCEDIQKLFLNEDDYDNIKDECNNTIFHKQDLIDYQYTDACEDFAKYIKTDIVKNNLLDYIKKQRKNTSNYKYDPNIQIEFFEEYMPEWYKFIENKQFEEAYKVRQTLLGENSKTTYLKYCSLMYRSDPFFPMSINLSYVSWDETVNKLVISCLLQKDIIFPIKLIGDIHVTRYKKTDITDADVLLFSYVKIIKQNNKTSLDHKLLYYNKIAKGFINTTNFRGLGTYNFDSEAFKVLYTEISLLYYFEQDQGIKLHYYRINTNNVLVSKYNFDEIYKKYIELGFTIEETDRILNKLEQVEIKRDHNKFFYFEEIKKTNQEGGKINLDDIKISYKSLQQQVIPLNKISTTFDIKFSLESKLFDKEIFPIKKYFKLLKKRKHLNNKMGDNFFLYENLGYFFGFLLPMQNYVHTHDKAHDSKYKLLTYRNLLNSNPENKKSLSFKNLTINNPKIKKIFDSIEKNNFSIVKYSPYTFMFSLSTFLNKYCNIGKNDNILILCKTAFMPRTMQLYDFKNMVICNYTYNIMNTFFEKSIDAFVEENKNVYKHSINESFDMKCIKSINEKIKDHNIPISVGLIDLWINHEKITSGRGTLCLQINLSCIYVVLSNLIIGGDLFIHYPYITNKLVYNFFIYIASLFENSKIISTYLHNSFSIILYYKSYLGNFDFDKFKEIIEKMYLYDASAGLNYQVTNTNEKYLLNIEDANVIHGNYLKSIVVCEESSDLLYYLYKQMITTVIKQYTQVLNNAYYIYKNREDKTIMKNIIKKNLKYSYKFAIANKFELDPNISFKPLESMWKIEHIINTMVNKTQGNIENQ</sequence>
<accession>A0A1V0SGF5</accession>
<evidence type="ECO:0008006" key="2">
    <source>
        <dbReference type="Google" id="ProtNLM"/>
    </source>
</evidence>
<evidence type="ECO:0000313" key="1">
    <source>
        <dbReference type="EMBL" id="ARF10724.1"/>
    </source>
</evidence>
<name>A0A1V0SGF5_9VIRU</name>
<organism evidence="1">
    <name type="scientific">Hokovirus HKV1</name>
    <dbReference type="NCBI Taxonomy" id="1977638"/>
    <lineage>
        <taxon>Viruses</taxon>
        <taxon>Varidnaviria</taxon>
        <taxon>Bamfordvirae</taxon>
        <taxon>Nucleocytoviricota</taxon>
        <taxon>Megaviricetes</taxon>
        <taxon>Imitervirales</taxon>
        <taxon>Mimiviridae</taxon>
        <taxon>Klosneuvirinae</taxon>
        <taxon>Hokovirus</taxon>
    </lineage>
</organism>
<protein>
    <recommendedName>
        <fullName evidence="2">FtsJ-like methyltransferase</fullName>
    </recommendedName>
</protein>
<reference evidence="1" key="1">
    <citation type="journal article" date="2017" name="Science">
        <title>Giant viruses with an expanded complement of translation system components.</title>
        <authorList>
            <person name="Schulz F."/>
            <person name="Yutin N."/>
            <person name="Ivanova N.N."/>
            <person name="Ortega D.R."/>
            <person name="Lee T.K."/>
            <person name="Vierheilig J."/>
            <person name="Daims H."/>
            <person name="Horn M."/>
            <person name="Wagner M."/>
            <person name="Jensen G.J."/>
            <person name="Kyrpides N.C."/>
            <person name="Koonin E.V."/>
            <person name="Woyke T."/>
        </authorList>
    </citation>
    <scope>NUCLEOTIDE SEQUENCE</scope>
    <source>
        <strain evidence="1">HKV1</strain>
    </source>
</reference>
<gene>
    <name evidence="1" type="ORF">Hokovirus_2_251</name>
</gene>
<proteinExistence type="predicted"/>
<dbReference type="EMBL" id="KY684104">
    <property type="protein sequence ID" value="ARF10724.1"/>
    <property type="molecule type" value="Genomic_DNA"/>
</dbReference>